<comment type="cofactor">
    <cofactor evidence="1">
        <name>FAD</name>
        <dbReference type="ChEBI" id="CHEBI:57692"/>
    </cofactor>
</comment>
<dbReference type="SUPFAM" id="SSF54373">
    <property type="entry name" value="FAD-linked reductases, C-terminal domain"/>
    <property type="match status" value="1"/>
</dbReference>
<dbReference type="RefSeq" id="WP_340344192.1">
    <property type="nucleotide sequence ID" value="NZ_JBBKZT010000009.1"/>
</dbReference>
<dbReference type="PRINTS" id="PR00420">
    <property type="entry name" value="RNGMNOXGNASE"/>
</dbReference>
<gene>
    <name evidence="7" type="ORF">WKW82_20560</name>
</gene>
<dbReference type="InterPro" id="IPR002938">
    <property type="entry name" value="FAD-bd"/>
</dbReference>
<organism evidence="7 8">
    <name type="scientific">Variovorax rhizosphaerae</name>
    <dbReference type="NCBI Taxonomy" id="1836200"/>
    <lineage>
        <taxon>Bacteria</taxon>
        <taxon>Pseudomonadati</taxon>
        <taxon>Pseudomonadota</taxon>
        <taxon>Betaproteobacteria</taxon>
        <taxon>Burkholderiales</taxon>
        <taxon>Comamonadaceae</taxon>
        <taxon>Variovorax</taxon>
    </lineage>
</organism>
<dbReference type="InterPro" id="IPR036188">
    <property type="entry name" value="FAD/NAD-bd_sf"/>
</dbReference>
<dbReference type="EMBL" id="JBBKZT010000009">
    <property type="protein sequence ID" value="MEJ8849062.1"/>
    <property type="molecule type" value="Genomic_DNA"/>
</dbReference>
<evidence type="ECO:0000256" key="1">
    <source>
        <dbReference type="ARBA" id="ARBA00001974"/>
    </source>
</evidence>
<dbReference type="GO" id="GO:0004497">
    <property type="term" value="F:monooxygenase activity"/>
    <property type="evidence" value="ECO:0007669"/>
    <property type="project" value="UniProtKB-KW"/>
</dbReference>
<keyword evidence="8" id="KW-1185">Reference proteome</keyword>
<evidence type="ECO:0000256" key="2">
    <source>
        <dbReference type="ARBA" id="ARBA00022630"/>
    </source>
</evidence>
<dbReference type="SUPFAM" id="SSF51905">
    <property type="entry name" value="FAD/NAD(P)-binding domain"/>
    <property type="match status" value="1"/>
</dbReference>
<accession>A0ABU8WNG6</accession>
<name>A0ABU8WNG6_9BURK</name>
<dbReference type="InterPro" id="IPR050493">
    <property type="entry name" value="FAD-dep_Monooxygenase_BioMet"/>
</dbReference>
<keyword evidence="2" id="KW-0285">Flavoprotein</keyword>
<sequence length="392" mass="41515">MPSNIIVAGGGIGGLATALALSSQGHRIDLIEQAPAFAEIGAGVQLGPNATRRLIAMGLGKPLAAIAAKPDALTVRSAANNAVLARLPLGSVAEHRYRAPYYCAHRADLHALLLKAVRARKQVALSTGARIVEVRRDDEFVCVASADARAWEGDALVGADGLWSRVRQQVVEHDAPPRATGHMAWRAIVSQQALPAALRCNGVEVWLGPKLHAVAYPVRGGRWLNVVVIAESKPTGDVRDWDQASSLAALQGATGRSGAGLQKLLEAMPAWRTWALSDRPPLKNADQMASGRIALLGDAAHPMLPYLAQGAGMAIEDAVALAEALGNTDAAGLPQAFARYADARWQRNARVQARAQRNGAIFHATGPVRLGRDVAMRVLGKALLDQPWLFQA</sequence>
<comment type="caution">
    <text evidence="7">The sequence shown here is derived from an EMBL/GenBank/DDBJ whole genome shotgun (WGS) entry which is preliminary data.</text>
</comment>
<dbReference type="Pfam" id="PF01494">
    <property type="entry name" value="FAD_binding_3"/>
    <property type="match status" value="1"/>
</dbReference>
<keyword evidence="4" id="KW-0560">Oxidoreductase</keyword>
<reference evidence="7 8" key="1">
    <citation type="submission" date="2024-03" db="EMBL/GenBank/DDBJ databases">
        <title>Novel species of the genus Variovorax.</title>
        <authorList>
            <person name="Liu Q."/>
            <person name="Xin Y.-H."/>
        </authorList>
    </citation>
    <scope>NUCLEOTIDE SEQUENCE [LARGE SCALE GENOMIC DNA]</scope>
    <source>
        <strain evidence="7 8">KACC 18900</strain>
    </source>
</reference>
<keyword evidence="5 7" id="KW-0503">Monooxygenase</keyword>
<evidence type="ECO:0000259" key="6">
    <source>
        <dbReference type="Pfam" id="PF01494"/>
    </source>
</evidence>
<evidence type="ECO:0000313" key="8">
    <source>
        <dbReference type="Proteomes" id="UP001385892"/>
    </source>
</evidence>
<evidence type="ECO:0000313" key="7">
    <source>
        <dbReference type="EMBL" id="MEJ8849062.1"/>
    </source>
</evidence>
<dbReference type="PANTHER" id="PTHR13789:SF318">
    <property type="entry name" value="GERANYLGERANYL DIPHOSPHATE REDUCTASE"/>
    <property type="match status" value="1"/>
</dbReference>
<dbReference type="Gene3D" id="3.50.50.60">
    <property type="entry name" value="FAD/NAD(P)-binding domain"/>
    <property type="match status" value="1"/>
</dbReference>
<protein>
    <submittedName>
        <fullName evidence="7">FAD-dependent monooxygenase</fullName>
    </submittedName>
</protein>
<feature type="domain" description="FAD-binding" evidence="6">
    <location>
        <begin position="5"/>
        <end position="351"/>
    </location>
</feature>
<dbReference type="PANTHER" id="PTHR13789">
    <property type="entry name" value="MONOOXYGENASE"/>
    <property type="match status" value="1"/>
</dbReference>
<proteinExistence type="predicted"/>
<evidence type="ECO:0000256" key="5">
    <source>
        <dbReference type="ARBA" id="ARBA00023033"/>
    </source>
</evidence>
<evidence type="ECO:0000256" key="3">
    <source>
        <dbReference type="ARBA" id="ARBA00022827"/>
    </source>
</evidence>
<evidence type="ECO:0000256" key="4">
    <source>
        <dbReference type="ARBA" id="ARBA00023002"/>
    </source>
</evidence>
<keyword evidence="3" id="KW-0274">FAD</keyword>
<dbReference type="Proteomes" id="UP001385892">
    <property type="component" value="Unassembled WGS sequence"/>
</dbReference>